<sequence>MNFGETSLKFAGNAFDGALDAVTGTTRDAMDMVSSLTASQHAQNDKSIFAIRELAENVQTGGEAMIAKTSQEMTKMV</sequence>
<dbReference type="EMBL" id="BBMS01000007">
    <property type="protein sequence ID" value="GAL24980.1"/>
    <property type="molecule type" value="Genomic_DNA"/>
</dbReference>
<evidence type="ECO:0000313" key="1">
    <source>
        <dbReference type="EMBL" id="GAL24980.1"/>
    </source>
</evidence>
<keyword evidence="2" id="KW-1185">Reference proteome</keyword>
<proteinExistence type="predicted"/>
<accession>A0ABQ0J9Q1</accession>
<evidence type="ECO:0008006" key="3">
    <source>
        <dbReference type="Google" id="ProtNLM"/>
    </source>
</evidence>
<reference evidence="2" key="1">
    <citation type="submission" date="2014-09" db="EMBL/GenBank/DDBJ databases">
        <title>Vibrio variabilis JCM 19239. (C206) whole genome shotgun sequence.</title>
        <authorList>
            <person name="Sawabe T."/>
            <person name="Meirelles P."/>
            <person name="Nakanishi M."/>
            <person name="Sayaka M."/>
            <person name="Hattori M."/>
            <person name="Ohkuma M."/>
        </authorList>
    </citation>
    <scope>NUCLEOTIDE SEQUENCE [LARGE SCALE GENOMIC DNA]</scope>
    <source>
        <strain evidence="2">JCM 19239</strain>
    </source>
</reference>
<evidence type="ECO:0000313" key="2">
    <source>
        <dbReference type="Proteomes" id="UP000029223"/>
    </source>
</evidence>
<organism evidence="1 2">
    <name type="scientific">Vibrio variabilis</name>
    <dbReference type="NCBI Taxonomy" id="990271"/>
    <lineage>
        <taxon>Bacteria</taxon>
        <taxon>Pseudomonadati</taxon>
        <taxon>Pseudomonadota</taxon>
        <taxon>Gammaproteobacteria</taxon>
        <taxon>Vibrionales</taxon>
        <taxon>Vibrionaceae</taxon>
        <taxon>Vibrio</taxon>
    </lineage>
</organism>
<gene>
    <name evidence="1" type="ORF">JCM19239_5807</name>
</gene>
<name>A0ABQ0J9Q1_9VIBR</name>
<protein>
    <recommendedName>
        <fullName evidence="3">Methyl-accepting chemotaxis protein</fullName>
    </recommendedName>
</protein>
<dbReference type="Proteomes" id="UP000029223">
    <property type="component" value="Unassembled WGS sequence"/>
</dbReference>
<comment type="caution">
    <text evidence="1">The sequence shown here is derived from an EMBL/GenBank/DDBJ whole genome shotgun (WGS) entry which is preliminary data.</text>
</comment>